<reference evidence="1" key="1">
    <citation type="submission" date="2022-03" db="EMBL/GenBank/DDBJ databases">
        <title>Interactions between chemoautotrophic and heterotrophic bacteria.</title>
        <authorList>
            <person name="Santoro A."/>
        </authorList>
    </citation>
    <scope>NUCLEOTIDE SEQUENCE</scope>
    <source>
        <strain evidence="1">Nb-106</strain>
    </source>
</reference>
<gene>
    <name evidence="1" type="ORF">J2S34_002327</name>
</gene>
<dbReference type="EMBL" id="JALJZS010000002">
    <property type="protein sequence ID" value="MCP1999879.1"/>
    <property type="molecule type" value="Genomic_DNA"/>
</dbReference>
<evidence type="ECO:0000313" key="1">
    <source>
        <dbReference type="EMBL" id="MCP1999879.1"/>
    </source>
</evidence>
<organism evidence="1 2">
    <name type="scientific">Nitrobacter winogradskyi</name>
    <name type="common">Nitrobacter agilis</name>
    <dbReference type="NCBI Taxonomy" id="913"/>
    <lineage>
        <taxon>Bacteria</taxon>
        <taxon>Pseudomonadati</taxon>
        <taxon>Pseudomonadota</taxon>
        <taxon>Alphaproteobacteria</taxon>
        <taxon>Hyphomicrobiales</taxon>
        <taxon>Nitrobacteraceae</taxon>
        <taxon>Nitrobacter</taxon>
    </lineage>
</organism>
<keyword evidence="2" id="KW-1185">Reference proteome</keyword>
<accession>A0ACC6AJN0</accession>
<evidence type="ECO:0000313" key="2">
    <source>
        <dbReference type="Proteomes" id="UP001205486"/>
    </source>
</evidence>
<protein>
    <submittedName>
        <fullName evidence="1">Uncharacterized protein</fullName>
    </submittedName>
</protein>
<dbReference type="Proteomes" id="UP001205486">
    <property type="component" value="Unassembled WGS sequence"/>
</dbReference>
<proteinExistence type="predicted"/>
<name>A0ACC6AJN0_NITWI</name>
<sequence>MRRHLSIGSIDGGLVEAGFGDAGLQIVGNHHRRNAAEKSESPCVRAYPVRQRLRALVAINRKPRSPCPGARNQADKLSAGGNRFWRDPDGNDRGSLPPLADGDGTRIFYCRGCHRPRDRLSTAARR</sequence>
<comment type="caution">
    <text evidence="1">The sequence shown here is derived from an EMBL/GenBank/DDBJ whole genome shotgun (WGS) entry which is preliminary data.</text>
</comment>